<dbReference type="EMBL" id="MN740154">
    <property type="protein sequence ID" value="QHT90401.1"/>
    <property type="molecule type" value="Genomic_DNA"/>
</dbReference>
<dbReference type="AlphaFoldDB" id="A0A6C0IBI0"/>
<proteinExistence type="predicted"/>
<organism evidence="2">
    <name type="scientific">viral metagenome</name>
    <dbReference type="NCBI Taxonomy" id="1070528"/>
    <lineage>
        <taxon>unclassified sequences</taxon>
        <taxon>metagenomes</taxon>
        <taxon>organismal metagenomes</taxon>
    </lineage>
</organism>
<keyword evidence="1" id="KW-0812">Transmembrane</keyword>
<accession>A0A6C0IBI0</accession>
<protein>
    <submittedName>
        <fullName evidence="2">Uncharacterized protein</fullName>
    </submittedName>
</protein>
<keyword evidence="1" id="KW-1133">Transmembrane helix</keyword>
<feature type="transmembrane region" description="Helical" evidence="1">
    <location>
        <begin position="6"/>
        <end position="26"/>
    </location>
</feature>
<sequence length="161" mass="18163">MIFPLYTVIVYLYCIQFIMSSSDYISKKKYKNMLNKFTTKDSGNETAKKKINIIRNIKNTDIFGDPISTTWFGVGLTNNEINKSPNAQIQSLVHTTPLFTKTPEMTIEPALKNMVPPNICGSCFPSYKDVYLGGPFVEGKYKFIACNQCGGNNMYCQNPIP</sequence>
<reference evidence="2" key="1">
    <citation type="journal article" date="2020" name="Nature">
        <title>Giant virus diversity and host interactions through global metagenomics.</title>
        <authorList>
            <person name="Schulz F."/>
            <person name="Roux S."/>
            <person name="Paez-Espino D."/>
            <person name="Jungbluth S."/>
            <person name="Walsh D.A."/>
            <person name="Denef V.J."/>
            <person name="McMahon K.D."/>
            <person name="Konstantinidis K.T."/>
            <person name="Eloe-Fadrosh E.A."/>
            <person name="Kyrpides N.C."/>
            <person name="Woyke T."/>
        </authorList>
    </citation>
    <scope>NUCLEOTIDE SEQUENCE</scope>
    <source>
        <strain evidence="2">GVMAG-M-3300023184-68</strain>
    </source>
</reference>
<keyword evidence="1" id="KW-0472">Membrane</keyword>
<evidence type="ECO:0000313" key="2">
    <source>
        <dbReference type="EMBL" id="QHT90401.1"/>
    </source>
</evidence>
<evidence type="ECO:0000256" key="1">
    <source>
        <dbReference type="SAM" id="Phobius"/>
    </source>
</evidence>
<name>A0A6C0IBI0_9ZZZZ</name>